<dbReference type="InterPro" id="IPR017961">
    <property type="entry name" value="DNA_pol_Y-fam_little_finger"/>
</dbReference>
<evidence type="ECO:0000256" key="7">
    <source>
        <dbReference type="ARBA" id="ARBA00022705"/>
    </source>
</evidence>
<dbReference type="PATRIC" id="fig|1260251.3.peg.1594"/>
<dbReference type="Gene3D" id="3.30.70.270">
    <property type="match status" value="1"/>
</dbReference>
<evidence type="ECO:0000256" key="6">
    <source>
        <dbReference type="ARBA" id="ARBA00022695"/>
    </source>
</evidence>
<sequence length="350" mass="38237">MARVIMHVDMDAFFASVELQRHPELVGQPLVVGGKGDPSQRGVVSTATYEARVFGIHSGMPLRTAVRLCPDAVFLPVDFTAYRAASARVFEHLQQVSEAFQPVGLDEAYMDLSHRQADAVALGAQLKRDIHADTGLVASVGIGPNRLLAKIASDLEKPDGLTHLTADDVPGRVWPLPVRTLHGVGPRTAERLATLAIETIGDLANMPLARLQAVFSARHAHTLHAAAHGLDDRPVQTERVRKSIGRERTFQQDCRSSGRLAYEARVMLDDVHGRLQQRALAARTVTVKLRYRDFTTHTRSRSLGAATQQIDALAEAVEQCLFAHHLHRAVRLLGVQLSGLEVAMPDRQGG</sequence>
<dbReference type="GO" id="GO:0003887">
    <property type="term" value="F:DNA-directed DNA polymerase activity"/>
    <property type="evidence" value="ECO:0007669"/>
    <property type="project" value="UniProtKB-UniRule"/>
</dbReference>
<feature type="binding site" evidence="15">
    <location>
        <position position="106"/>
    </location>
    <ligand>
        <name>Mg(2+)</name>
        <dbReference type="ChEBI" id="CHEBI:18420"/>
    </ligand>
</feature>
<dbReference type="InterPro" id="IPR022880">
    <property type="entry name" value="DNApol_IV"/>
</dbReference>
<dbReference type="Pfam" id="PF11799">
    <property type="entry name" value="IMS_C"/>
    <property type="match status" value="1"/>
</dbReference>
<comment type="cofactor">
    <cofactor evidence="15">
        <name>Mg(2+)</name>
        <dbReference type="ChEBI" id="CHEBI:18420"/>
    </cofactor>
    <text evidence="15">Binds 2 magnesium ions per subunit.</text>
</comment>
<dbReference type="Pfam" id="PF00817">
    <property type="entry name" value="IMS"/>
    <property type="match status" value="1"/>
</dbReference>
<evidence type="ECO:0000313" key="17">
    <source>
        <dbReference type="EMBL" id="AGM41669.1"/>
    </source>
</evidence>
<evidence type="ECO:0000256" key="3">
    <source>
        <dbReference type="ARBA" id="ARBA00022457"/>
    </source>
</evidence>
<comment type="subcellular location">
    <subcellularLocation>
        <location evidence="1 15">Cytoplasm</location>
    </subcellularLocation>
</comment>
<comment type="subunit">
    <text evidence="15">Monomer.</text>
</comment>
<comment type="similarity">
    <text evidence="2 15">Belongs to the DNA polymerase type-Y family.</text>
</comment>
<dbReference type="InterPro" id="IPR001126">
    <property type="entry name" value="UmuC"/>
</dbReference>
<reference evidence="17 18" key="1">
    <citation type="journal article" date="2013" name="Genome Announc.">
        <title>Draft Genome of Spiribacter salinus M19-40, an Abundant Gammaproteobacterium in Aquatic Hypersaline Environments.</title>
        <authorList>
            <person name="Leon M.J."/>
            <person name="Ghai R."/>
            <person name="Fernandez A.B."/>
            <person name="Sanchez-Porro C."/>
            <person name="Rodriguez-Valera F."/>
            <person name="Ventosa A."/>
        </authorList>
    </citation>
    <scope>NUCLEOTIDE SEQUENCE [LARGE SCALE GENOMIC DNA]</scope>
    <source>
        <strain evidence="17">M19-40</strain>
    </source>
</reference>
<dbReference type="GO" id="GO:0000287">
    <property type="term" value="F:magnesium ion binding"/>
    <property type="evidence" value="ECO:0007669"/>
    <property type="project" value="UniProtKB-UniRule"/>
</dbReference>
<dbReference type="InterPro" id="IPR043128">
    <property type="entry name" value="Rev_trsase/Diguanyl_cyclase"/>
</dbReference>
<evidence type="ECO:0000256" key="10">
    <source>
        <dbReference type="ARBA" id="ARBA00022842"/>
    </source>
</evidence>
<evidence type="ECO:0000256" key="9">
    <source>
        <dbReference type="ARBA" id="ARBA00022763"/>
    </source>
</evidence>
<dbReference type="InterPro" id="IPR050116">
    <property type="entry name" value="DNA_polymerase-Y"/>
</dbReference>
<dbReference type="eggNOG" id="COG0389">
    <property type="taxonomic scope" value="Bacteria"/>
</dbReference>
<dbReference type="FunFam" id="3.30.1490.100:FF:000004">
    <property type="entry name" value="DNA polymerase IV"/>
    <property type="match status" value="1"/>
</dbReference>
<feature type="domain" description="UmuC" evidence="16">
    <location>
        <begin position="5"/>
        <end position="185"/>
    </location>
</feature>
<dbReference type="GO" id="GO:0042276">
    <property type="term" value="P:error-prone translesion synthesis"/>
    <property type="evidence" value="ECO:0007669"/>
    <property type="project" value="TreeGrafter"/>
</dbReference>
<dbReference type="Gene3D" id="3.40.1170.60">
    <property type="match status" value="1"/>
</dbReference>
<dbReference type="Gene3D" id="3.30.1490.100">
    <property type="entry name" value="DNA polymerase, Y-family, little finger domain"/>
    <property type="match status" value="1"/>
</dbReference>
<dbReference type="EC" id="2.7.7.7" evidence="15"/>
<dbReference type="InterPro" id="IPR036775">
    <property type="entry name" value="DNA_pol_Y-fam_lit_finger_sf"/>
</dbReference>
<keyword evidence="13 15" id="KW-0234">DNA repair</keyword>
<accession>R4V6Y6</accession>
<proteinExistence type="inferred from homology"/>
<dbReference type="NCBIfam" id="NF002677">
    <property type="entry name" value="PRK02406.1"/>
    <property type="match status" value="1"/>
</dbReference>
<dbReference type="PROSITE" id="PS50173">
    <property type="entry name" value="UMUC"/>
    <property type="match status" value="1"/>
</dbReference>
<comment type="catalytic activity">
    <reaction evidence="14 15">
        <text>DNA(n) + a 2'-deoxyribonucleoside 5'-triphosphate = DNA(n+1) + diphosphate</text>
        <dbReference type="Rhea" id="RHEA:22508"/>
        <dbReference type="Rhea" id="RHEA-COMP:17339"/>
        <dbReference type="Rhea" id="RHEA-COMP:17340"/>
        <dbReference type="ChEBI" id="CHEBI:33019"/>
        <dbReference type="ChEBI" id="CHEBI:61560"/>
        <dbReference type="ChEBI" id="CHEBI:173112"/>
        <dbReference type="EC" id="2.7.7.7"/>
    </reaction>
</comment>
<keyword evidence="3 15" id="KW-0515">Mutator protein</keyword>
<dbReference type="RefSeq" id="WP_016353976.1">
    <property type="nucleotide sequence ID" value="NC_021291.1"/>
</dbReference>
<evidence type="ECO:0000256" key="13">
    <source>
        <dbReference type="ARBA" id="ARBA00023204"/>
    </source>
</evidence>
<keyword evidence="6 15" id="KW-0548">Nucleotidyltransferase</keyword>
<dbReference type="KEGG" id="ssal:SPISAL_07875"/>
<evidence type="ECO:0000256" key="12">
    <source>
        <dbReference type="ARBA" id="ARBA00023125"/>
    </source>
</evidence>
<evidence type="ECO:0000313" key="18">
    <source>
        <dbReference type="Proteomes" id="UP000017881"/>
    </source>
</evidence>
<feature type="active site" evidence="15">
    <location>
        <position position="107"/>
    </location>
</feature>
<feature type="binding site" evidence="15">
    <location>
        <position position="9"/>
    </location>
    <ligand>
        <name>Mg(2+)</name>
        <dbReference type="ChEBI" id="CHEBI:18420"/>
    </ligand>
</feature>
<name>R4V6Y6_9GAMM</name>
<dbReference type="GO" id="GO:0006261">
    <property type="term" value="P:DNA-templated DNA replication"/>
    <property type="evidence" value="ECO:0007669"/>
    <property type="project" value="UniProtKB-UniRule"/>
</dbReference>
<dbReference type="SUPFAM" id="SSF56672">
    <property type="entry name" value="DNA/RNA polymerases"/>
    <property type="match status" value="1"/>
</dbReference>
<evidence type="ECO:0000256" key="14">
    <source>
        <dbReference type="ARBA" id="ARBA00049244"/>
    </source>
</evidence>
<evidence type="ECO:0000256" key="4">
    <source>
        <dbReference type="ARBA" id="ARBA00022490"/>
    </source>
</evidence>
<feature type="site" description="Substrate discrimination" evidence="15">
    <location>
        <position position="14"/>
    </location>
</feature>
<evidence type="ECO:0000256" key="8">
    <source>
        <dbReference type="ARBA" id="ARBA00022723"/>
    </source>
</evidence>
<dbReference type="SUPFAM" id="SSF100879">
    <property type="entry name" value="Lesion bypass DNA polymerase (Y-family), little finger domain"/>
    <property type="match status" value="1"/>
</dbReference>
<protein>
    <recommendedName>
        <fullName evidence="15">DNA polymerase IV</fullName>
        <shortName evidence="15">Pol IV</shortName>
        <ecNumber evidence="15">2.7.7.7</ecNumber>
    </recommendedName>
</protein>
<dbReference type="HOGENOM" id="CLU_012348_1_0_6"/>
<evidence type="ECO:0000256" key="1">
    <source>
        <dbReference type="ARBA" id="ARBA00004496"/>
    </source>
</evidence>
<dbReference type="HAMAP" id="MF_01113">
    <property type="entry name" value="DNApol_IV"/>
    <property type="match status" value="1"/>
</dbReference>
<evidence type="ECO:0000256" key="11">
    <source>
        <dbReference type="ARBA" id="ARBA00022932"/>
    </source>
</evidence>
<keyword evidence="9 15" id="KW-0227">DNA damage</keyword>
<gene>
    <name evidence="15" type="primary">dinB</name>
    <name evidence="17" type="ORF">SPISAL_07875</name>
</gene>
<dbReference type="PANTHER" id="PTHR11076">
    <property type="entry name" value="DNA REPAIR POLYMERASE UMUC / TRANSFERASE FAMILY MEMBER"/>
    <property type="match status" value="1"/>
</dbReference>
<keyword evidence="4 15" id="KW-0963">Cytoplasm</keyword>
<dbReference type="Pfam" id="PF21999">
    <property type="entry name" value="IMS_HHH_1"/>
    <property type="match status" value="1"/>
</dbReference>
<keyword evidence="12 15" id="KW-0238">DNA-binding</keyword>
<dbReference type="Gene3D" id="1.10.150.20">
    <property type="entry name" value="5' to 3' exonuclease, C-terminal subdomain"/>
    <property type="match status" value="1"/>
</dbReference>
<evidence type="ECO:0000256" key="15">
    <source>
        <dbReference type="HAMAP-Rule" id="MF_01113"/>
    </source>
</evidence>
<dbReference type="GO" id="GO:0005829">
    <property type="term" value="C:cytosol"/>
    <property type="evidence" value="ECO:0007669"/>
    <property type="project" value="TreeGrafter"/>
</dbReference>
<dbReference type="PANTHER" id="PTHR11076:SF33">
    <property type="entry name" value="DNA POLYMERASE KAPPA"/>
    <property type="match status" value="1"/>
</dbReference>
<keyword evidence="5 15" id="KW-0808">Transferase</keyword>
<evidence type="ECO:0000256" key="2">
    <source>
        <dbReference type="ARBA" id="ARBA00010945"/>
    </source>
</evidence>
<dbReference type="InterPro" id="IPR053848">
    <property type="entry name" value="IMS_HHH_1"/>
</dbReference>
<dbReference type="AlphaFoldDB" id="R4V6Y6"/>
<keyword evidence="8 15" id="KW-0479">Metal-binding</keyword>
<dbReference type="CDD" id="cd03586">
    <property type="entry name" value="PolY_Pol_IV_kappa"/>
    <property type="match status" value="1"/>
</dbReference>
<organism evidence="17 18">
    <name type="scientific">Spiribacter salinus M19-40</name>
    <dbReference type="NCBI Taxonomy" id="1260251"/>
    <lineage>
        <taxon>Bacteria</taxon>
        <taxon>Pseudomonadati</taxon>
        <taxon>Pseudomonadota</taxon>
        <taxon>Gammaproteobacteria</taxon>
        <taxon>Chromatiales</taxon>
        <taxon>Ectothiorhodospiraceae</taxon>
        <taxon>Spiribacter</taxon>
    </lineage>
</organism>
<comment type="function">
    <text evidence="15">Poorly processive, error-prone DNA polymerase involved in untargeted mutagenesis. Copies undamaged DNA at stalled replication forks, which arise in vivo from mismatched or misaligned primer ends. These misaligned primers can be extended by PolIV. Exhibits no 3'-5' exonuclease (proofreading) activity. May be involved in translesional synthesis, in conjunction with the beta clamp from PolIII.</text>
</comment>
<dbReference type="Proteomes" id="UP000017881">
    <property type="component" value="Chromosome"/>
</dbReference>
<evidence type="ECO:0000256" key="5">
    <source>
        <dbReference type="ARBA" id="ARBA00022679"/>
    </source>
</evidence>
<dbReference type="GO" id="GO:0003684">
    <property type="term" value="F:damaged DNA binding"/>
    <property type="evidence" value="ECO:0007669"/>
    <property type="project" value="InterPro"/>
</dbReference>
<evidence type="ECO:0000259" key="16">
    <source>
        <dbReference type="PROSITE" id="PS50173"/>
    </source>
</evidence>
<keyword evidence="18" id="KW-1185">Reference proteome</keyword>
<dbReference type="EMBL" id="CP005963">
    <property type="protein sequence ID" value="AGM41669.1"/>
    <property type="molecule type" value="Genomic_DNA"/>
</dbReference>
<keyword evidence="7 15" id="KW-0235">DNA replication</keyword>
<dbReference type="GO" id="GO:0006281">
    <property type="term" value="P:DNA repair"/>
    <property type="evidence" value="ECO:0007669"/>
    <property type="project" value="UniProtKB-UniRule"/>
</dbReference>
<dbReference type="InterPro" id="IPR043502">
    <property type="entry name" value="DNA/RNA_pol_sf"/>
</dbReference>
<keyword evidence="11 15" id="KW-0239">DNA-directed DNA polymerase</keyword>
<dbReference type="GO" id="GO:0009432">
    <property type="term" value="P:SOS response"/>
    <property type="evidence" value="ECO:0007669"/>
    <property type="project" value="TreeGrafter"/>
</dbReference>
<keyword evidence="10 15" id="KW-0460">Magnesium</keyword>